<keyword evidence="1" id="KW-0732">Signal</keyword>
<comment type="caution">
    <text evidence="2">The sequence shown here is derived from an EMBL/GenBank/DDBJ whole genome shotgun (WGS) entry which is preliminary data.</text>
</comment>
<evidence type="ECO:0000313" key="2">
    <source>
        <dbReference type="EMBL" id="KZC94123.1"/>
    </source>
</evidence>
<evidence type="ECO:0000256" key="1">
    <source>
        <dbReference type="SAM" id="SignalP"/>
    </source>
</evidence>
<dbReference type="EMBL" id="LQXA01000048">
    <property type="protein sequence ID" value="KZC94123.1"/>
    <property type="molecule type" value="Genomic_DNA"/>
</dbReference>
<protein>
    <submittedName>
        <fullName evidence="2">Uncharacterized protein</fullName>
    </submittedName>
</protein>
<feature type="signal peptide" evidence="1">
    <location>
        <begin position="1"/>
        <end position="27"/>
    </location>
</feature>
<proteinExistence type="predicted"/>
<dbReference type="Proteomes" id="UP000076218">
    <property type="component" value="Unassembled WGS sequence"/>
</dbReference>
<gene>
    <name evidence="2" type="ORF">AWH51_14615</name>
</gene>
<dbReference type="STRING" id="31965.AWH51_14615"/>
<organism evidence="2 3">
    <name type="scientific">Clavibacter tessellarius</name>
    <dbReference type="NCBI Taxonomy" id="31965"/>
    <lineage>
        <taxon>Bacteria</taxon>
        <taxon>Bacillati</taxon>
        <taxon>Actinomycetota</taxon>
        <taxon>Actinomycetes</taxon>
        <taxon>Micrococcales</taxon>
        <taxon>Microbacteriaceae</taxon>
        <taxon>Clavibacter</taxon>
    </lineage>
</organism>
<feature type="chain" id="PRO_5007601333" evidence="1">
    <location>
        <begin position="28"/>
        <end position="86"/>
    </location>
</feature>
<accession>A0A154UYA2</accession>
<reference evidence="2 3" key="1">
    <citation type="submission" date="2016-01" db="EMBL/GenBank/DDBJ databases">
        <title>Draft genome sequence of Clavibacter michiganensis subsp. tessellarius DOAB 609.</title>
        <authorList>
            <person name="Tambong J.T."/>
        </authorList>
    </citation>
    <scope>NUCLEOTIDE SEQUENCE [LARGE SCALE GENOMIC DNA]</scope>
    <source>
        <strain evidence="2 3">DOAB 609</strain>
    </source>
</reference>
<sequence length="86" mass="8749">MTHATKAAAAAALALGLVLTATTAAQAEAAHSPTTTTATARIAAFGGDYLPTRAHRFRGIPPRHGSHLNDDPTHAGLAPICRHCAS</sequence>
<evidence type="ECO:0000313" key="3">
    <source>
        <dbReference type="Proteomes" id="UP000076218"/>
    </source>
</evidence>
<dbReference type="AlphaFoldDB" id="A0A154UYA2"/>
<name>A0A154UYA2_9MICO</name>
<dbReference type="RefSeq" id="WP_063072462.1">
    <property type="nucleotide sequence ID" value="NZ_LQXA01000048.1"/>
</dbReference>